<feature type="domain" description="LysM" evidence="1">
    <location>
        <begin position="38"/>
        <end position="82"/>
    </location>
</feature>
<dbReference type="eggNOG" id="COG0739">
    <property type="taxonomic scope" value="Bacteria"/>
</dbReference>
<dbReference type="STRING" id="41431.PCC8801_0798"/>
<organism evidence="2 3">
    <name type="scientific">Rippkaea orientalis (strain PCC 8801 / RF-1)</name>
    <name type="common">Cyanothece sp. (strain PCC 8801)</name>
    <dbReference type="NCBI Taxonomy" id="41431"/>
    <lineage>
        <taxon>Bacteria</taxon>
        <taxon>Bacillati</taxon>
        <taxon>Cyanobacteriota</taxon>
        <taxon>Cyanophyceae</taxon>
        <taxon>Oscillatoriophycideae</taxon>
        <taxon>Chroococcales</taxon>
        <taxon>Aphanothecaceae</taxon>
        <taxon>Rippkaea</taxon>
        <taxon>Rippkaea orientalis</taxon>
    </lineage>
</organism>
<dbReference type="Gene3D" id="3.10.350.10">
    <property type="entry name" value="LysM domain"/>
    <property type="match status" value="1"/>
</dbReference>
<proteinExistence type="predicted"/>
<dbReference type="InterPro" id="IPR018392">
    <property type="entry name" value="LysM"/>
</dbReference>
<gene>
    <name evidence="2" type="ordered locus">PCC8801_0798</name>
</gene>
<dbReference type="SMART" id="SM00257">
    <property type="entry name" value="LysM"/>
    <property type="match status" value="1"/>
</dbReference>
<dbReference type="PROSITE" id="PS51782">
    <property type="entry name" value="LYSM"/>
    <property type="match status" value="1"/>
</dbReference>
<evidence type="ECO:0000313" key="2">
    <source>
        <dbReference type="EMBL" id="ACK64880.1"/>
    </source>
</evidence>
<dbReference type="Pfam" id="PF01551">
    <property type="entry name" value="Peptidase_M23"/>
    <property type="match status" value="1"/>
</dbReference>
<dbReference type="CDD" id="cd00118">
    <property type="entry name" value="LysM"/>
    <property type="match status" value="1"/>
</dbReference>
<name>B7JYL0_RIPO1</name>
<dbReference type="GO" id="GO:0004222">
    <property type="term" value="F:metalloendopeptidase activity"/>
    <property type="evidence" value="ECO:0007669"/>
    <property type="project" value="TreeGrafter"/>
</dbReference>
<dbReference type="InterPro" id="IPR036779">
    <property type="entry name" value="LysM_dom_sf"/>
</dbReference>
<dbReference type="InterPro" id="IPR050570">
    <property type="entry name" value="Cell_wall_metabolism_enzyme"/>
</dbReference>
<dbReference type="PANTHER" id="PTHR21666:SF290">
    <property type="entry name" value="PEPTIDASE M23 DOMAIN PROTEIN"/>
    <property type="match status" value="1"/>
</dbReference>
<accession>B7JYL0</accession>
<reference evidence="3" key="1">
    <citation type="journal article" date="2011" name="MBio">
        <title>Novel metabolic attributes of the genus Cyanothece, comprising a group of unicellular nitrogen-fixing Cyanobacteria.</title>
        <authorList>
            <person name="Bandyopadhyay A."/>
            <person name="Elvitigala T."/>
            <person name="Welsh E."/>
            <person name="Stockel J."/>
            <person name="Liberton M."/>
            <person name="Min H."/>
            <person name="Sherman L.A."/>
            <person name="Pakrasi H.B."/>
        </authorList>
    </citation>
    <scope>NUCLEOTIDE SEQUENCE [LARGE SCALE GENOMIC DNA]</scope>
    <source>
        <strain evidence="3">PCC 8801</strain>
    </source>
</reference>
<dbReference type="AlphaFoldDB" id="B7JYL0"/>
<dbReference type="KEGG" id="cyp:PCC8801_0798"/>
<dbReference type="eggNOG" id="COG1388">
    <property type="taxonomic scope" value="Bacteria"/>
</dbReference>
<dbReference type="OrthoDB" id="507840at2"/>
<dbReference type="EMBL" id="CP001287">
    <property type="protein sequence ID" value="ACK64880.1"/>
    <property type="molecule type" value="Genomic_DNA"/>
</dbReference>
<dbReference type="Proteomes" id="UP000008204">
    <property type="component" value="Chromosome"/>
</dbReference>
<protein>
    <submittedName>
        <fullName evidence="2">Peptidase M23</fullName>
    </submittedName>
</protein>
<evidence type="ECO:0000259" key="1">
    <source>
        <dbReference type="PROSITE" id="PS51782"/>
    </source>
</evidence>
<evidence type="ECO:0000313" key="3">
    <source>
        <dbReference type="Proteomes" id="UP000008204"/>
    </source>
</evidence>
<dbReference type="SUPFAM" id="SSF54106">
    <property type="entry name" value="LysM domain"/>
    <property type="match status" value="1"/>
</dbReference>
<dbReference type="Gene3D" id="2.70.70.10">
    <property type="entry name" value="Glucose Permease (Domain IIA)"/>
    <property type="match status" value="1"/>
</dbReference>
<dbReference type="SUPFAM" id="SSF51261">
    <property type="entry name" value="Duplicated hybrid motif"/>
    <property type="match status" value="1"/>
</dbReference>
<dbReference type="PANTHER" id="PTHR21666">
    <property type="entry name" value="PEPTIDASE-RELATED"/>
    <property type="match status" value="1"/>
</dbReference>
<dbReference type="InterPro" id="IPR011055">
    <property type="entry name" value="Dup_hybrid_motif"/>
</dbReference>
<dbReference type="HOGENOM" id="CLU_029425_7_1_3"/>
<keyword evidence="3" id="KW-1185">Reference proteome</keyword>
<dbReference type="RefSeq" id="WP_012594156.1">
    <property type="nucleotide sequence ID" value="NC_011726.1"/>
</dbReference>
<sequence length="281" mass="30432">MSSELLLVLFVSLVPPLVNLAQTPPSSLCPAPILSRLERHRVVTGETLASIAQAYNLFPETLIQLNPSLKGGAVQVGQEIVIPPFNGIRVEVPKGASWQDLATAYGLRADVLFELNGCVKTPKVVFIPGVNWQTSQGTRKNDYTGLKGYPLQAPAQVGLAYGWHTNQTTGQSFFHGGIDLLAEPGTPVLAADAGEVIFASQEGTYGFLVVVDHGNSRQTRYAHLSRFQAKIGQSVRQGDIIGYVGTTGRPDIPQSHLHFEVRYRFPVGWVAQDPTTHLPSP</sequence>
<dbReference type="InterPro" id="IPR016047">
    <property type="entry name" value="M23ase_b-sheet_dom"/>
</dbReference>
<dbReference type="Pfam" id="PF01476">
    <property type="entry name" value="LysM"/>
    <property type="match status" value="1"/>
</dbReference>
<dbReference type="CDD" id="cd12797">
    <property type="entry name" value="M23_peptidase"/>
    <property type="match status" value="1"/>
</dbReference>